<feature type="compositionally biased region" description="Low complexity" evidence="1">
    <location>
        <begin position="31"/>
        <end position="68"/>
    </location>
</feature>
<organism evidence="2 3">
    <name type="scientific">Pseudolactococcus laudensis</name>
    <dbReference type="NCBI Taxonomy" id="1494461"/>
    <lineage>
        <taxon>Bacteria</taxon>
        <taxon>Bacillati</taxon>
        <taxon>Bacillota</taxon>
        <taxon>Bacilli</taxon>
        <taxon>Lactobacillales</taxon>
        <taxon>Streptococcaceae</taxon>
        <taxon>Pseudolactococcus</taxon>
    </lineage>
</organism>
<keyword evidence="3" id="KW-1185">Reference proteome</keyword>
<feature type="compositionally biased region" description="Low complexity" evidence="1">
    <location>
        <begin position="78"/>
        <end position="87"/>
    </location>
</feature>
<dbReference type="EMBL" id="JACBNY010000002">
    <property type="protein sequence ID" value="MBA0015871.1"/>
    <property type="molecule type" value="Genomic_DNA"/>
</dbReference>
<proteinExistence type="predicted"/>
<gene>
    <name evidence="2" type="ORF">HZR21_01720</name>
</gene>
<evidence type="ECO:0008006" key="4">
    <source>
        <dbReference type="Google" id="ProtNLM"/>
    </source>
</evidence>
<comment type="caution">
    <text evidence="2">The sequence shown here is derived from an EMBL/GenBank/DDBJ whole genome shotgun (WGS) entry which is preliminary data.</text>
</comment>
<evidence type="ECO:0000313" key="2">
    <source>
        <dbReference type="EMBL" id="MBA0015871.1"/>
    </source>
</evidence>
<dbReference type="PROSITE" id="PS51257">
    <property type="entry name" value="PROKAR_LIPOPROTEIN"/>
    <property type="match status" value="1"/>
</dbReference>
<evidence type="ECO:0000256" key="1">
    <source>
        <dbReference type="SAM" id="MobiDB-lite"/>
    </source>
</evidence>
<dbReference type="AlphaFoldDB" id="A0A7V8SJ29"/>
<dbReference type="RefSeq" id="WP_003137017.1">
    <property type="nucleotide sequence ID" value="NZ_CBCRWQ010000001.1"/>
</dbReference>
<reference evidence="2 3" key="1">
    <citation type="submission" date="2020-07" db="EMBL/GenBank/DDBJ databases">
        <authorList>
            <person name="Hilgarth M."/>
            <person name="Werum V."/>
            <person name="Vogel R.F."/>
        </authorList>
    </citation>
    <scope>NUCLEOTIDE SEQUENCE [LARGE SCALE GENOMIC DNA]</scope>
    <source>
        <strain evidence="2 3">DSM 28961</strain>
    </source>
</reference>
<accession>A0A7V8SJ29</accession>
<sequence>MKKITGLLAILLVVIITITACGGKKSESKKTSSSSKTKVSKTVSKTSQSSETTGSEITSSASESTSTPEHLHGEAEESQWSQQSSEAAKVMTVAEARQTLRELNINDGNFSNADINKYILEAKAAGQEFGPYMVAQGFDALN</sequence>
<dbReference type="Proteomes" id="UP000530186">
    <property type="component" value="Unassembled WGS sequence"/>
</dbReference>
<evidence type="ECO:0000313" key="3">
    <source>
        <dbReference type="Proteomes" id="UP000530186"/>
    </source>
</evidence>
<protein>
    <recommendedName>
        <fullName evidence="4">Lipoprotein</fullName>
    </recommendedName>
</protein>
<name>A0A7V8SJ29_9LACT</name>
<dbReference type="GeneID" id="303194224"/>
<feature type="region of interest" description="Disordered" evidence="1">
    <location>
        <begin position="23"/>
        <end position="87"/>
    </location>
</feature>